<dbReference type="AlphaFoldDB" id="A0A6F9DNU8"/>
<feature type="region of interest" description="Disordered" evidence="3">
    <location>
        <begin position="48"/>
        <end position="77"/>
    </location>
</feature>
<proteinExistence type="evidence at transcript level"/>
<protein>
    <recommendedName>
        <fullName evidence="1 2">Origin recognition complex subunit 2</fullName>
    </recommendedName>
</protein>
<comment type="subcellular location">
    <subcellularLocation>
        <location evidence="2">Nucleus</location>
    </subcellularLocation>
</comment>
<feature type="compositionally biased region" description="Basic and acidic residues" evidence="3">
    <location>
        <begin position="166"/>
        <end position="177"/>
    </location>
</feature>
<feature type="compositionally biased region" description="Basic and acidic residues" evidence="3">
    <location>
        <begin position="190"/>
        <end position="200"/>
    </location>
</feature>
<organism evidence="5">
    <name type="scientific">Phallusia mammillata</name>
    <dbReference type="NCBI Taxonomy" id="59560"/>
    <lineage>
        <taxon>Eukaryota</taxon>
        <taxon>Metazoa</taxon>
        <taxon>Chordata</taxon>
        <taxon>Tunicata</taxon>
        <taxon>Ascidiacea</taxon>
        <taxon>Phlebobranchia</taxon>
        <taxon>Ascidiidae</taxon>
        <taxon>Phallusia</taxon>
    </lineage>
</organism>
<feature type="compositionally biased region" description="Basic and acidic residues" evidence="3">
    <location>
        <begin position="109"/>
        <end position="119"/>
    </location>
</feature>
<evidence type="ECO:0000256" key="2">
    <source>
        <dbReference type="RuleBase" id="RU368084"/>
    </source>
</evidence>
<comment type="function">
    <text evidence="2">Component of the origin recognition complex (ORC) that binds origins of replication. DNA-binding is ATP-dependent. ORC is required to assemble the pre-replication complex necessary to initiate DNA replication.</text>
</comment>
<keyword evidence="2" id="KW-0235">DNA replication</keyword>
<dbReference type="InterPro" id="IPR056772">
    <property type="entry name" value="RecA-like_ORC2"/>
</dbReference>
<dbReference type="GO" id="GO:0003688">
    <property type="term" value="F:DNA replication origin binding"/>
    <property type="evidence" value="ECO:0007669"/>
    <property type="project" value="UniProtKB-UniRule"/>
</dbReference>
<keyword evidence="2" id="KW-0539">Nucleus</keyword>
<gene>
    <name evidence="5" type="primary">Orc2l-002</name>
</gene>
<reference evidence="5" key="1">
    <citation type="submission" date="2020-04" db="EMBL/GenBank/DDBJ databases">
        <authorList>
            <person name="Neveu A P."/>
        </authorList>
    </citation>
    <scope>NUCLEOTIDE SEQUENCE</scope>
    <source>
        <tissue evidence="5">Whole embryo</tissue>
    </source>
</reference>
<feature type="compositionally biased region" description="Basic and acidic residues" evidence="3">
    <location>
        <begin position="56"/>
        <end position="65"/>
    </location>
</feature>
<feature type="compositionally biased region" description="Low complexity" evidence="3">
    <location>
        <begin position="149"/>
        <end position="162"/>
    </location>
</feature>
<dbReference type="PANTHER" id="PTHR14052">
    <property type="entry name" value="ORIGIN RECOGNITION COMPLEX SUBUNIT 2"/>
    <property type="match status" value="1"/>
</dbReference>
<sequence length="323" mass="36184">MSESEVTVPVKYIGNDDIARHIKAPRSKKPTTQRGKSALSTKFVESTINDPINRGSKKDKFKTLPDEPPLVATSVGSDALLESNMDRSGTNVYSFKTPKRSKQMNKFAESARKKHDEAGIKNGGMKQNETSNEQIVTRNQYSLQANQQTDDSSSETDLTSDSGNETNERDNTDEQQPKQHRTAGGLQLPSERELYFDTHGGKKNQKQLSKTSDHTLQSLKTPQLNPDQLSNALSKHSHQSGKMKEVQEVVAAQNLLCDHHKQMFTKWLFNLCNDFNIILYGLGSKRQLMHAFCSKHLKKQSKLVVNGFFPSLSIKSVGVCLFQ</sequence>
<evidence type="ECO:0000256" key="1">
    <source>
        <dbReference type="ARBA" id="ARBA00019080"/>
    </source>
</evidence>
<accession>A0A6F9DNU8</accession>
<dbReference type="InterPro" id="IPR007220">
    <property type="entry name" value="ORC2"/>
</dbReference>
<feature type="compositionally biased region" description="Polar residues" evidence="3">
    <location>
        <begin position="125"/>
        <end position="148"/>
    </location>
</feature>
<dbReference type="GO" id="GO:0006260">
    <property type="term" value="P:DNA replication"/>
    <property type="evidence" value="ECO:0007669"/>
    <property type="project" value="UniProtKB-UniRule"/>
</dbReference>
<dbReference type="PANTHER" id="PTHR14052:SF0">
    <property type="entry name" value="ORIGIN RECOGNITION COMPLEX SUBUNIT 2"/>
    <property type="match status" value="1"/>
</dbReference>
<dbReference type="GO" id="GO:0005664">
    <property type="term" value="C:nuclear origin of replication recognition complex"/>
    <property type="evidence" value="ECO:0007669"/>
    <property type="project" value="UniProtKB-UniRule"/>
</dbReference>
<name>A0A6F9DNU8_9ASCI</name>
<evidence type="ECO:0000313" key="5">
    <source>
        <dbReference type="EMBL" id="CAB3264575.1"/>
    </source>
</evidence>
<dbReference type="Pfam" id="PF04084">
    <property type="entry name" value="RecA-like_ORC2"/>
    <property type="match status" value="1"/>
</dbReference>
<dbReference type="EMBL" id="LR788713">
    <property type="protein sequence ID" value="CAB3264575.1"/>
    <property type="molecule type" value="mRNA"/>
</dbReference>
<evidence type="ECO:0000259" key="4">
    <source>
        <dbReference type="Pfam" id="PF04084"/>
    </source>
</evidence>
<comment type="subunit">
    <text evidence="2">Component of the origin recognition complex (ORC).</text>
</comment>
<feature type="region of interest" description="Disordered" evidence="3">
    <location>
        <begin position="89"/>
        <end position="242"/>
    </location>
</feature>
<feature type="domain" description="Origin recognition complex subunit 2 RecA-like" evidence="4">
    <location>
        <begin position="255"/>
        <end position="317"/>
    </location>
</feature>
<feature type="compositionally biased region" description="Polar residues" evidence="3">
    <location>
        <begin position="206"/>
        <end position="234"/>
    </location>
</feature>
<evidence type="ECO:0000256" key="3">
    <source>
        <dbReference type="SAM" id="MobiDB-lite"/>
    </source>
</evidence>
<comment type="similarity">
    <text evidence="2">Belongs to the ORC2 family.</text>
</comment>